<dbReference type="AlphaFoldDB" id="J0D5K9"/>
<dbReference type="InParanoid" id="J0D5K9"/>
<evidence type="ECO:0000313" key="1">
    <source>
        <dbReference type="EMBL" id="EJD34056.1"/>
    </source>
</evidence>
<proteinExistence type="predicted"/>
<dbReference type="KEGG" id="adl:AURDEDRAFT_131366"/>
<reference evidence="2" key="1">
    <citation type="journal article" date="2012" name="Science">
        <title>The Paleozoic origin of enzymatic lignin decomposition reconstructed from 31 fungal genomes.</title>
        <authorList>
            <person name="Floudas D."/>
            <person name="Binder M."/>
            <person name="Riley R."/>
            <person name="Barry K."/>
            <person name="Blanchette R.A."/>
            <person name="Henrissat B."/>
            <person name="Martinez A.T."/>
            <person name="Otillar R."/>
            <person name="Spatafora J.W."/>
            <person name="Yadav J.S."/>
            <person name="Aerts A."/>
            <person name="Benoit I."/>
            <person name="Boyd A."/>
            <person name="Carlson A."/>
            <person name="Copeland A."/>
            <person name="Coutinho P.M."/>
            <person name="de Vries R.P."/>
            <person name="Ferreira P."/>
            <person name="Findley K."/>
            <person name="Foster B."/>
            <person name="Gaskell J."/>
            <person name="Glotzer D."/>
            <person name="Gorecki P."/>
            <person name="Heitman J."/>
            <person name="Hesse C."/>
            <person name="Hori C."/>
            <person name="Igarashi K."/>
            <person name="Jurgens J.A."/>
            <person name="Kallen N."/>
            <person name="Kersten P."/>
            <person name="Kohler A."/>
            <person name="Kuees U."/>
            <person name="Kumar T.K.A."/>
            <person name="Kuo A."/>
            <person name="LaButti K."/>
            <person name="Larrondo L.F."/>
            <person name="Lindquist E."/>
            <person name="Ling A."/>
            <person name="Lombard V."/>
            <person name="Lucas S."/>
            <person name="Lundell T."/>
            <person name="Martin R."/>
            <person name="McLaughlin D.J."/>
            <person name="Morgenstern I."/>
            <person name="Morin E."/>
            <person name="Murat C."/>
            <person name="Nagy L.G."/>
            <person name="Nolan M."/>
            <person name="Ohm R.A."/>
            <person name="Patyshakuliyeva A."/>
            <person name="Rokas A."/>
            <person name="Ruiz-Duenas F.J."/>
            <person name="Sabat G."/>
            <person name="Salamov A."/>
            <person name="Samejima M."/>
            <person name="Schmutz J."/>
            <person name="Slot J.C."/>
            <person name="St John F."/>
            <person name="Stenlid J."/>
            <person name="Sun H."/>
            <person name="Sun S."/>
            <person name="Syed K."/>
            <person name="Tsang A."/>
            <person name="Wiebenga A."/>
            <person name="Young D."/>
            <person name="Pisabarro A."/>
            <person name="Eastwood D.C."/>
            <person name="Martin F."/>
            <person name="Cullen D."/>
            <person name="Grigoriev I.V."/>
            <person name="Hibbett D.S."/>
        </authorList>
    </citation>
    <scope>NUCLEOTIDE SEQUENCE [LARGE SCALE GENOMIC DNA]</scope>
    <source>
        <strain evidence="2">TFB10046</strain>
    </source>
</reference>
<protein>
    <recommendedName>
        <fullName evidence="3">RNase H type-1 domain-containing protein</fullName>
    </recommendedName>
</protein>
<dbReference type="Proteomes" id="UP000006514">
    <property type="component" value="Unassembled WGS sequence"/>
</dbReference>
<accession>J0D5K9</accession>
<keyword evidence="2" id="KW-1185">Reference proteome</keyword>
<evidence type="ECO:0008006" key="3">
    <source>
        <dbReference type="Google" id="ProtNLM"/>
    </source>
</evidence>
<name>J0D5K9_AURST</name>
<gene>
    <name evidence="1" type="ORF">AURDEDRAFT_131366</name>
</gene>
<dbReference type="OrthoDB" id="2728078at2759"/>
<evidence type="ECO:0000313" key="2">
    <source>
        <dbReference type="Proteomes" id="UP000006514"/>
    </source>
</evidence>
<dbReference type="GO" id="GO:0003676">
    <property type="term" value="F:nucleic acid binding"/>
    <property type="evidence" value="ECO:0007669"/>
    <property type="project" value="InterPro"/>
</dbReference>
<dbReference type="Gene3D" id="3.30.420.10">
    <property type="entry name" value="Ribonuclease H-like superfamily/Ribonuclease H"/>
    <property type="match status" value="1"/>
</dbReference>
<sequence length="469" mass="53051">MLSQTVVGGYTQYLTAAQGMPTRVEKALESMTLDFFWGHARRHPVNMDTLRLSRNTGGANLLHIKARNDAQYMMWLGEYLAPRGERPVWAFLADQLLQGAMILTDRNRVPERGRTNPFEQDWRPNLRKLPFILRCMVRMARRYQLVLDAPEIPQHLRERMNIWAHPALLEPEQWRNTGRRTRCLRVKHKVCTVEDLEEMAELDDSEHEENSGCDCENCTEDHAQGCRHPYKCQSLVAEMIGAIAEKWNPNTAHVAPPRRLRDDLADMRETAIERGEALVFDDSRVNDAEVSNLYRICVDKPALQGATASEIMRGEATERMQGGEMEDPVHVAVCAAIREDDDGTARAGFAIVFPDKEYTDIKQSCVGEQVPFARAAALAVIAAVLAVPGGRTLHIIMTGRALVEALTTRLDKNEQRGWTDWRDDEKPMHAAAAILRSRAGETTFTHVDKKSARAWPELRRARELAALAV</sequence>
<dbReference type="EMBL" id="JH688015">
    <property type="protein sequence ID" value="EJD34056.1"/>
    <property type="molecule type" value="Genomic_DNA"/>
</dbReference>
<dbReference type="InterPro" id="IPR036397">
    <property type="entry name" value="RNaseH_sf"/>
</dbReference>
<dbReference type="OMA" id="DCENCTE"/>
<organism evidence="1 2">
    <name type="scientific">Auricularia subglabra (strain TFB-10046 / SS5)</name>
    <name type="common">White-rot fungus</name>
    <name type="synonym">Auricularia delicata (strain TFB10046)</name>
    <dbReference type="NCBI Taxonomy" id="717982"/>
    <lineage>
        <taxon>Eukaryota</taxon>
        <taxon>Fungi</taxon>
        <taxon>Dikarya</taxon>
        <taxon>Basidiomycota</taxon>
        <taxon>Agaricomycotina</taxon>
        <taxon>Agaricomycetes</taxon>
        <taxon>Auriculariales</taxon>
        <taxon>Auriculariaceae</taxon>
        <taxon>Auricularia</taxon>
    </lineage>
</organism>